<dbReference type="AlphaFoldDB" id="A0A1D8ISC7"/>
<dbReference type="KEGG" id="aprs:BI364_16445"/>
<dbReference type="EMBL" id="CP017415">
    <property type="protein sequence ID" value="AOU99307.1"/>
    <property type="molecule type" value="Genomic_DNA"/>
</dbReference>
<dbReference type="Proteomes" id="UP000095401">
    <property type="component" value="Chromosome"/>
</dbReference>
<name>A0A1D8ISC7_9GAMM</name>
<evidence type="ECO:0000313" key="1">
    <source>
        <dbReference type="EMBL" id="AOU99307.1"/>
    </source>
</evidence>
<proteinExistence type="predicted"/>
<sequence>MKIIRSGLFWPALPRMDAMTSVNFGFQAHQCPMQVVADVIGFGIDGQHDQRYATPDDLLPGHRNSRGIFFGTQNRRRRFLRERVNREMFCGEGRGFKNDYGHKHFQKNF</sequence>
<protein>
    <submittedName>
        <fullName evidence="1">Uncharacterized protein</fullName>
    </submittedName>
</protein>
<gene>
    <name evidence="1" type="ORF">BI364_16445</name>
</gene>
<reference evidence="2" key="1">
    <citation type="submission" date="2016-09" db="EMBL/GenBank/DDBJ databases">
        <title>Acidihalobacter prosperus F5.</title>
        <authorList>
            <person name="Khaleque H.N."/>
            <person name="Ramsay J.P."/>
            <person name="Kaksonen A.H."/>
            <person name="Boxall N.J."/>
            <person name="Watkin E.L.J."/>
        </authorList>
    </citation>
    <scope>NUCLEOTIDE SEQUENCE [LARGE SCALE GENOMIC DNA]</scope>
    <source>
        <strain evidence="2">F5</strain>
    </source>
</reference>
<evidence type="ECO:0000313" key="2">
    <source>
        <dbReference type="Proteomes" id="UP000095401"/>
    </source>
</evidence>
<accession>A0A1D8ISC7</accession>
<keyword evidence="2" id="KW-1185">Reference proteome</keyword>
<organism evidence="1 2">
    <name type="scientific">Acidihalobacter yilgarnensis</name>
    <dbReference type="NCBI Taxonomy" id="2819280"/>
    <lineage>
        <taxon>Bacteria</taxon>
        <taxon>Pseudomonadati</taxon>
        <taxon>Pseudomonadota</taxon>
        <taxon>Gammaproteobacteria</taxon>
        <taxon>Chromatiales</taxon>
        <taxon>Ectothiorhodospiraceae</taxon>
        <taxon>Acidihalobacter</taxon>
    </lineage>
</organism>